<keyword evidence="2" id="KW-1185">Reference proteome</keyword>
<dbReference type="SUPFAM" id="SSF46785">
    <property type="entry name" value="Winged helix' DNA-binding domain"/>
    <property type="match status" value="1"/>
</dbReference>
<dbReference type="RefSeq" id="WP_085282028.1">
    <property type="nucleotide sequence ID" value="NZ_FOBI01000001.1"/>
</dbReference>
<evidence type="ECO:0000313" key="1">
    <source>
        <dbReference type="EMBL" id="SEK56771.1"/>
    </source>
</evidence>
<reference evidence="2" key="1">
    <citation type="submission" date="2016-10" db="EMBL/GenBank/DDBJ databases">
        <authorList>
            <person name="Varghese N."/>
            <person name="Submissions S."/>
        </authorList>
    </citation>
    <scope>NUCLEOTIDE SEQUENCE [LARGE SCALE GENOMIC DNA]</scope>
    <source>
        <strain evidence="2">CGMCC 1.9127</strain>
    </source>
</reference>
<dbReference type="InterPro" id="IPR036390">
    <property type="entry name" value="WH_DNA-bd_sf"/>
</dbReference>
<dbReference type="STRING" id="641665.GCA_002104455_00021"/>
<accession>A0A1H7I2N8</accession>
<organism evidence="1 2">
    <name type="scientific">Colwellia chukchiensis</name>
    <dbReference type="NCBI Taxonomy" id="641665"/>
    <lineage>
        <taxon>Bacteria</taxon>
        <taxon>Pseudomonadati</taxon>
        <taxon>Pseudomonadota</taxon>
        <taxon>Gammaproteobacteria</taxon>
        <taxon>Alteromonadales</taxon>
        <taxon>Colwelliaceae</taxon>
        <taxon>Colwellia</taxon>
    </lineage>
</organism>
<gene>
    <name evidence="1" type="ORF">SAMN05216262_101685</name>
</gene>
<dbReference type="AlphaFoldDB" id="A0A1H7I2N8"/>
<protein>
    <submittedName>
        <fullName evidence="1">Uncharacterized protein</fullName>
    </submittedName>
</protein>
<proteinExistence type="predicted"/>
<dbReference type="Proteomes" id="UP000199297">
    <property type="component" value="Unassembled WGS sequence"/>
</dbReference>
<dbReference type="EMBL" id="FOBI01000001">
    <property type="protein sequence ID" value="SEK56771.1"/>
    <property type="molecule type" value="Genomic_DNA"/>
</dbReference>
<evidence type="ECO:0000313" key="2">
    <source>
        <dbReference type="Proteomes" id="UP000199297"/>
    </source>
</evidence>
<name>A0A1H7I2N8_9GAMM</name>
<dbReference type="OrthoDB" id="8455529at2"/>
<sequence>MKQNENVISLVRIFEKNSLTGIGDDEGKQVFNELVFFIDKKPEYRIFYISIKDVVFDASFAREGLVRLAKHYRKEKGICLIDAEKEMLRLNILAPVLSLNQPMPFYNGDHYDHIKMDKVGSPSKTNKPIFDFVYKNGISSASDVAEYLGFKVNNASTKLKSLYEDGFLLRVEDKSETGGVEFKYYAIK</sequence>